<comment type="caution">
    <text evidence="1">The sequence shown here is derived from an EMBL/GenBank/DDBJ whole genome shotgun (WGS) entry which is preliminary data.</text>
</comment>
<reference evidence="1 2" key="1">
    <citation type="journal article" date="2022" name="Hortic Res">
        <title>A haplotype resolved chromosomal level avocado genome allows analysis of novel avocado genes.</title>
        <authorList>
            <person name="Nath O."/>
            <person name="Fletcher S.J."/>
            <person name="Hayward A."/>
            <person name="Shaw L.M."/>
            <person name="Masouleh A.K."/>
            <person name="Furtado A."/>
            <person name="Henry R.J."/>
            <person name="Mitter N."/>
        </authorList>
    </citation>
    <scope>NUCLEOTIDE SEQUENCE [LARGE SCALE GENOMIC DNA]</scope>
    <source>
        <strain evidence="2">cv. Hass</strain>
    </source>
</reference>
<keyword evidence="2" id="KW-1185">Reference proteome</keyword>
<evidence type="ECO:0000313" key="2">
    <source>
        <dbReference type="Proteomes" id="UP001234297"/>
    </source>
</evidence>
<sequence>MNLFGMMNFRTSGAVLTFAHKESPSGSSETISPALSTWPWTKCQPIRVNGWRARSRLTGEPGRSSISDVFRRVSGERLRRIPSRRHRSR</sequence>
<dbReference type="Proteomes" id="UP001234297">
    <property type="component" value="Chromosome 6"/>
</dbReference>
<dbReference type="EMBL" id="CM056814">
    <property type="protein sequence ID" value="KAJ8626159.1"/>
    <property type="molecule type" value="Genomic_DNA"/>
</dbReference>
<protein>
    <submittedName>
        <fullName evidence="1">Uncharacterized protein</fullName>
    </submittedName>
</protein>
<organism evidence="1 2">
    <name type="scientific">Persea americana</name>
    <name type="common">Avocado</name>
    <dbReference type="NCBI Taxonomy" id="3435"/>
    <lineage>
        <taxon>Eukaryota</taxon>
        <taxon>Viridiplantae</taxon>
        <taxon>Streptophyta</taxon>
        <taxon>Embryophyta</taxon>
        <taxon>Tracheophyta</taxon>
        <taxon>Spermatophyta</taxon>
        <taxon>Magnoliopsida</taxon>
        <taxon>Magnoliidae</taxon>
        <taxon>Laurales</taxon>
        <taxon>Lauraceae</taxon>
        <taxon>Persea</taxon>
    </lineage>
</organism>
<evidence type="ECO:0000313" key="1">
    <source>
        <dbReference type="EMBL" id="KAJ8626159.1"/>
    </source>
</evidence>
<proteinExistence type="predicted"/>
<gene>
    <name evidence="1" type="ORF">MRB53_019466</name>
</gene>
<accession>A0ACC2KZC4</accession>
<name>A0ACC2KZC4_PERAE</name>